<gene>
    <name evidence="2" type="ORF">NCTC10723_00935</name>
</gene>
<dbReference type="RefSeq" id="WP_115269841.1">
    <property type="nucleotide sequence ID" value="NZ_CASFEE010000022.1"/>
</dbReference>
<proteinExistence type="predicted"/>
<dbReference type="Pfam" id="PF04071">
    <property type="entry name" value="zf-like"/>
    <property type="match status" value="1"/>
</dbReference>
<accession>A0A377GY09</accession>
<dbReference type="InterPro" id="IPR007212">
    <property type="entry name" value="Zf-like"/>
</dbReference>
<evidence type="ECO:0000313" key="2">
    <source>
        <dbReference type="EMBL" id="STO31484.1"/>
    </source>
</evidence>
<feature type="domain" description="Cysteine-rich small" evidence="1">
    <location>
        <begin position="4"/>
        <end position="85"/>
    </location>
</feature>
<protein>
    <submittedName>
        <fullName evidence="2">Cysteine-rich small domain</fullName>
    </submittedName>
</protein>
<evidence type="ECO:0000259" key="1">
    <source>
        <dbReference type="Pfam" id="PF04071"/>
    </source>
</evidence>
<evidence type="ECO:0000313" key="3">
    <source>
        <dbReference type="Proteomes" id="UP000255328"/>
    </source>
</evidence>
<sequence length="89" mass="10546">MNSYKFMCNKDCKYFPCHKVDNLEDFNCMFCYCPLYMLDDKCGGNFRYTSEGIKDCSNCTIPHLKDIGYDYVQKKIKDIIKIIRENHSS</sequence>
<dbReference type="EMBL" id="UGGU01000003">
    <property type="protein sequence ID" value="STO31484.1"/>
    <property type="molecule type" value="Genomic_DNA"/>
</dbReference>
<dbReference type="AlphaFoldDB" id="A0A377GY09"/>
<reference evidence="2 3" key="1">
    <citation type="submission" date="2018-06" db="EMBL/GenBank/DDBJ databases">
        <authorList>
            <consortium name="Pathogen Informatics"/>
            <person name="Doyle S."/>
        </authorList>
    </citation>
    <scope>NUCLEOTIDE SEQUENCE [LARGE SCALE GENOMIC DNA]</scope>
    <source>
        <strain evidence="2 3">NCTC10723</strain>
    </source>
</reference>
<name>A0A377GY09_9FUSO</name>
<keyword evidence="3" id="KW-1185">Reference proteome</keyword>
<dbReference type="OrthoDB" id="9799337at2"/>
<organism evidence="2 3">
    <name type="scientific">Fusobacterium necrogenes</name>
    <dbReference type="NCBI Taxonomy" id="858"/>
    <lineage>
        <taxon>Bacteria</taxon>
        <taxon>Fusobacteriati</taxon>
        <taxon>Fusobacteriota</taxon>
        <taxon>Fusobacteriia</taxon>
        <taxon>Fusobacteriales</taxon>
        <taxon>Fusobacteriaceae</taxon>
        <taxon>Fusobacterium</taxon>
    </lineage>
</organism>
<dbReference type="Proteomes" id="UP000255328">
    <property type="component" value="Unassembled WGS sequence"/>
</dbReference>